<dbReference type="GO" id="GO:0003700">
    <property type="term" value="F:DNA-binding transcription factor activity"/>
    <property type="evidence" value="ECO:0007669"/>
    <property type="project" value="TreeGrafter"/>
</dbReference>
<evidence type="ECO:0000313" key="6">
    <source>
        <dbReference type="EMBL" id="SDL09174.1"/>
    </source>
</evidence>
<dbReference type="STRING" id="686624.SAMN04488242_0143"/>
<dbReference type="InterPro" id="IPR036271">
    <property type="entry name" value="Tet_transcr_reg_TetR-rel_C_sf"/>
</dbReference>
<dbReference type="PANTHER" id="PTHR30055:SF220">
    <property type="entry name" value="TETR-FAMILY REGULATORY PROTEIN"/>
    <property type="match status" value="1"/>
</dbReference>
<evidence type="ECO:0000256" key="3">
    <source>
        <dbReference type="ARBA" id="ARBA00023163"/>
    </source>
</evidence>
<proteinExistence type="predicted"/>
<keyword evidence="1" id="KW-0805">Transcription regulation</keyword>
<dbReference type="InterPro" id="IPR050109">
    <property type="entry name" value="HTH-type_TetR-like_transc_reg"/>
</dbReference>
<keyword evidence="2 4" id="KW-0238">DNA-binding</keyword>
<dbReference type="SUPFAM" id="SSF46689">
    <property type="entry name" value="Homeodomain-like"/>
    <property type="match status" value="1"/>
</dbReference>
<dbReference type="AlphaFoldDB" id="A0A1G9H8P2"/>
<dbReference type="SUPFAM" id="SSF48498">
    <property type="entry name" value="Tetracyclin repressor-like, C-terminal domain"/>
    <property type="match status" value="1"/>
</dbReference>
<organism evidence="6 7">
    <name type="scientific">Tessaracoccus oleiagri</name>
    <dbReference type="NCBI Taxonomy" id="686624"/>
    <lineage>
        <taxon>Bacteria</taxon>
        <taxon>Bacillati</taxon>
        <taxon>Actinomycetota</taxon>
        <taxon>Actinomycetes</taxon>
        <taxon>Propionibacteriales</taxon>
        <taxon>Propionibacteriaceae</taxon>
        <taxon>Tessaracoccus</taxon>
    </lineage>
</organism>
<name>A0A1G9H8P2_9ACTN</name>
<sequence>MWTVPRSSTRERCRTMLRVSRSSYHHGDLAHALEAAAMALLAEQPAASISLREVARRAGVSHNAPYHHFGDRTQLLKVLAERSMADLVAGQRAIEEKGLEPREQALRLGLDYIDFALERPHAFAAIYDPTICVPGSPTATMAPLIEEQEQILYRAARAMMREAGERELQARVASLWGIAHGLAELGRAGHLSPEACRAALTDAVEHLG</sequence>
<reference evidence="6 7" key="1">
    <citation type="submission" date="2016-10" db="EMBL/GenBank/DDBJ databases">
        <authorList>
            <person name="de Groot N.N."/>
        </authorList>
    </citation>
    <scope>NUCLEOTIDE SEQUENCE [LARGE SCALE GENOMIC DNA]</scope>
    <source>
        <strain evidence="6 7">CGMCC 1.9159</strain>
    </source>
</reference>
<evidence type="ECO:0000256" key="2">
    <source>
        <dbReference type="ARBA" id="ARBA00023125"/>
    </source>
</evidence>
<evidence type="ECO:0000313" key="7">
    <source>
        <dbReference type="Proteomes" id="UP000199475"/>
    </source>
</evidence>
<protein>
    <submittedName>
        <fullName evidence="6">Transcriptional regulator, TetR family</fullName>
    </submittedName>
</protein>
<dbReference type="EMBL" id="FNGP01000001">
    <property type="protein sequence ID" value="SDL09174.1"/>
    <property type="molecule type" value="Genomic_DNA"/>
</dbReference>
<feature type="domain" description="HTH tetR-type" evidence="5">
    <location>
        <begin position="27"/>
        <end position="87"/>
    </location>
</feature>
<dbReference type="InterPro" id="IPR025996">
    <property type="entry name" value="MT1864/Rv1816-like_C"/>
</dbReference>
<keyword evidence="3" id="KW-0804">Transcription</keyword>
<dbReference type="InterPro" id="IPR001647">
    <property type="entry name" value="HTH_TetR"/>
</dbReference>
<dbReference type="Gene3D" id="1.10.357.10">
    <property type="entry name" value="Tetracycline Repressor, domain 2"/>
    <property type="match status" value="1"/>
</dbReference>
<dbReference type="PROSITE" id="PS50977">
    <property type="entry name" value="HTH_TETR_2"/>
    <property type="match status" value="1"/>
</dbReference>
<gene>
    <name evidence="6" type="ORF">SAMN04488242_0143</name>
</gene>
<evidence type="ECO:0000256" key="4">
    <source>
        <dbReference type="PROSITE-ProRule" id="PRU00335"/>
    </source>
</evidence>
<accession>A0A1G9H8P2</accession>
<dbReference type="Pfam" id="PF13305">
    <property type="entry name" value="TetR_C_33"/>
    <property type="match status" value="1"/>
</dbReference>
<keyword evidence="7" id="KW-1185">Reference proteome</keyword>
<dbReference type="InterPro" id="IPR009057">
    <property type="entry name" value="Homeodomain-like_sf"/>
</dbReference>
<evidence type="ECO:0000259" key="5">
    <source>
        <dbReference type="PROSITE" id="PS50977"/>
    </source>
</evidence>
<dbReference type="Pfam" id="PF00440">
    <property type="entry name" value="TetR_N"/>
    <property type="match status" value="1"/>
</dbReference>
<evidence type="ECO:0000256" key="1">
    <source>
        <dbReference type="ARBA" id="ARBA00023015"/>
    </source>
</evidence>
<feature type="DNA-binding region" description="H-T-H motif" evidence="4">
    <location>
        <begin position="50"/>
        <end position="69"/>
    </location>
</feature>
<dbReference type="GO" id="GO:0000976">
    <property type="term" value="F:transcription cis-regulatory region binding"/>
    <property type="evidence" value="ECO:0007669"/>
    <property type="project" value="TreeGrafter"/>
</dbReference>
<dbReference type="PANTHER" id="PTHR30055">
    <property type="entry name" value="HTH-TYPE TRANSCRIPTIONAL REGULATOR RUTR"/>
    <property type="match status" value="1"/>
</dbReference>
<dbReference type="Proteomes" id="UP000199475">
    <property type="component" value="Unassembled WGS sequence"/>
</dbReference>